<reference evidence="1" key="1">
    <citation type="submission" date="2023-04" db="EMBL/GenBank/DDBJ databases">
        <title>Draft Genome sequencing of Naganishia species isolated from polar environments using Oxford Nanopore Technology.</title>
        <authorList>
            <person name="Leo P."/>
            <person name="Venkateswaran K."/>
        </authorList>
    </citation>
    <scope>NUCLEOTIDE SEQUENCE</scope>
    <source>
        <strain evidence="1">MNA-CCFEE 5261</strain>
    </source>
</reference>
<dbReference type="Proteomes" id="UP001241377">
    <property type="component" value="Unassembled WGS sequence"/>
</dbReference>
<keyword evidence="2" id="KW-1185">Reference proteome</keyword>
<name>A0ACC2VLB8_9TREE</name>
<proteinExistence type="predicted"/>
<sequence length="181" mass="20172">MSVIKTLALGTKQHVWDYQEDRDYENLKETWKACEELGLSFFDTAEIYGKGESERIIGRLLRDSSEEYRKKVVIATKYSPLGQGRLTGKYSAANPPPAGRRFSNMPMAELEPLLETMRGIAKKYDVPVSAVALNWVIAKGAIPLGGAKNRQQAEQNAKALTFTLTPEEVEELASKSFKGKT</sequence>
<accession>A0ACC2VLB8</accession>
<evidence type="ECO:0000313" key="1">
    <source>
        <dbReference type="EMBL" id="KAJ9100087.1"/>
    </source>
</evidence>
<organism evidence="1 2">
    <name type="scientific">Naganishia cerealis</name>
    <dbReference type="NCBI Taxonomy" id="610337"/>
    <lineage>
        <taxon>Eukaryota</taxon>
        <taxon>Fungi</taxon>
        <taxon>Dikarya</taxon>
        <taxon>Basidiomycota</taxon>
        <taxon>Agaricomycotina</taxon>
        <taxon>Tremellomycetes</taxon>
        <taxon>Filobasidiales</taxon>
        <taxon>Filobasidiaceae</taxon>
        <taxon>Naganishia</taxon>
    </lineage>
</organism>
<evidence type="ECO:0000313" key="2">
    <source>
        <dbReference type="Proteomes" id="UP001241377"/>
    </source>
</evidence>
<comment type="caution">
    <text evidence="1">The sequence shown here is derived from an EMBL/GenBank/DDBJ whole genome shotgun (WGS) entry which is preliminary data.</text>
</comment>
<gene>
    <name evidence="1" type="ORF">QFC19_005767</name>
</gene>
<dbReference type="EMBL" id="JASBWR010000066">
    <property type="protein sequence ID" value="KAJ9100087.1"/>
    <property type="molecule type" value="Genomic_DNA"/>
</dbReference>
<protein>
    <submittedName>
        <fullName evidence="1">Uncharacterized protein</fullName>
    </submittedName>
</protein>